<dbReference type="AlphaFoldDB" id="A0A2K3D5K5"/>
<dbReference type="InParanoid" id="A0A2K3D5K5"/>
<dbReference type="Proteomes" id="UP000006906">
    <property type="component" value="Chromosome 12"/>
</dbReference>
<organism evidence="1 2">
    <name type="scientific">Chlamydomonas reinhardtii</name>
    <name type="common">Chlamydomonas smithii</name>
    <dbReference type="NCBI Taxonomy" id="3055"/>
    <lineage>
        <taxon>Eukaryota</taxon>
        <taxon>Viridiplantae</taxon>
        <taxon>Chlorophyta</taxon>
        <taxon>core chlorophytes</taxon>
        <taxon>Chlorophyceae</taxon>
        <taxon>CS clade</taxon>
        <taxon>Chlamydomonadales</taxon>
        <taxon>Chlamydomonadaceae</taxon>
        <taxon>Chlamydomonas</taxon>
    </lineage>
</organism>
<reference evidence="1 2" key="1">
    <citation type="journal article" date="2007" name="Science">
        <title>The Chlamydomonas genome reveals the evolution of key animal and plant functions.</title>
        <authorList>
            <person name="Merchant S.S."/>
            <person name="Prochnik S.E."/>
            <person name="Vallon O."/>
            <person name="Harris E.H."/>
            <person name="Karpowicz S.J."/>
            <person name="Witman G.B."/>
            <person name="Terry A."/>
            <person name="Salamov A."/>
            <person name="Fritz-Laylin L.K."/>
            <person name="Marechal-Drouard L."/>
            <person name="Marshall W.F."/>
            <person name="Qu L.H."/>
            <person name="Nelson D.R."/>
            <person name="Sanderfoot A.A."/>
            <person name="Spalding M.H."/>
            <person name="Kapitonov V.V."/>
            <person name="Ren Q."/>
            <person name="Ferris P."/>
            <person name="Lindquist E."/>
            <person name="Shapiro H."/>
            <person name="Lucas S.M."/>
            <person name="Grimwood J."/>
            <person name="Schmutz J."/>
            <person name="Cardol P."/>
            <person name="Cerutti H."/>
            <person name="Chanfreau G."/>
            <person name="Chen C.L."/>
            <person name="Cognat V."/>
            <person name="Croft M.T."/>
            <person name="Dent R."/>
            <person name="Dutcher S."/>
            <person name="Fernandez E."/>
            <person name="Fukuzawa H."/>
            <person name="Gonzalez-Ballester D."/>
            <person name="Gonzalez-Halphen D."/>
            <person name="Hallmann A."/>
            <person name="Hanikenne M."/>
            <person name="Hippler M."/>
            <person name="Inwood W."/>
            <person name="Jabbari K."/>
            <person name="Kalanon M."/>
            <person name="Kuras R."/>
            <person name="Lefebvre P.A."/>
            <person name="Lemaire S.D."/>
            <person name="Lobanov A.V."/>
            <person name="Lohr M."/>
            <person name="Manuell A."/>
            <person name="Meier I."/>
            <person name="Mets L."/>
            <person name="Mittag M."/>
            <person name="Mittelmeier T."/>
            <person name="Moroney J.V."/>
            <person name="Moseley J."/>
            <person name="Napoli C."/>
            <person name="Nedelcu A.M."/>
            <person name="Niyogi K."/>
            <person name="Novoselov S.V."/>
            <person name="Paulsen I.T."/>
            <person name="Pazour G."/>
            <person name="Purton S."/>
            <person name="Ral J.P."/>
            <person name="Riano-Pachon D.M."/>
            <person name="Riekhof W."/>
            <person name="Rymarquis L."/>
            <person name="Schroda M."/>
            <person name="Stern D."/>
            <person name="Umen J."/>
            <person name="Willows R."/>
            <person name="Wilson N."/>
            <person name="Zimmer S.L."/>
            <person name="Allmer J."/>
            <person name="Balk J."/>
            <person name="Bisova K."/>
            <person name="Chen C.J."/>
            <person name="Elias M."/>
            <person name="Gendler K."/>
            <person name="Hauser C."/>
            <person name="Lamb M.R."/>
            <person name="Ledford H."/>
            <person name="Long J.C."/>
            <person name="Minagawa J."/>
            <person name="Page M.D."/>
            <person name="Pan J."/>
            <person name="Pootakham W."/>
            <person name="Roje S."/>
            <person name="Rose A."/>
            <person name="Stahlberg E."/>
            <person name="Terauchi A.M."/>
            <person name="Yang P."/>
            <person name="Ball S."/>
            <person name="Bowler C."/>
            <person name="Dieckmann C.L."/>
            <person name="Gladyshev V.N."/>
            <person name="Green P."/>
            <person name="Jorgensen R."/>
            <person name="Mayfield S."/>
            <person name="Mueller-Roeber B."/>
            <person name="Rajamani S."/>
            <person name="Sayre R.T."/>
            <person name="Brokstein P."/>
            <person name="Dubchak I."/>
            <person name="Goodstein D."/>
            <person name="Hornick L."/>
            <person name="Huang Y.W."/>
            <person name="Jhaveri J."/>
            <person name="Luo Y."/>
            <person name="Martinez D."/>
            <person name="Ngau W.C."/>
            <person name="Otillar B."/>
            <person name="Poliakov A."/>
            <person name="Porter A."/>
            <person name="Szajkowski L."/>
            <person name="Werner G."/>
            <person name="Zhou K."/>
            <person name="Grigoriev I.V."/>
            <person name="Rokhsar D.S."/>
            <person name="Grossman A.R."/>
        </authorList>
    </citation>
    <scope>NUCLEOTIDE SEQUENCE [LARGE SCALE GENOMIC DNA]</scope>
    <source>
        <strain evidence="2">CC-503</strain>
    </source>
</reference>
<dbReference type="EMBL" id="CM008973">
    <property type="protein sequence ID" value="PNW75811.1"/>
    <property type="molecule type" value="Genomic_DNA"/>
</dbReference>
<dbReference type="KEGG" id="cre:CHLRE_12g559704v5"/>
<dbReference type="RefSeq" id="XP_042918848.1">
    <property type="nucleotide sequence ID" value="XM_043069158.1"/>
</dbReference>
<evidence type="ECO:0000313" key="2">
    <source>
        <dbReference type="Proteomes" id="UP000006906"/>
    </source>
</evidence>
<dbReference type="GeneID" id="66055866"/>
<sequence length="73" mass="7776">MNSAESGVRTRVMGSFALLFLGFLMGSCLDSRTMVRVSLCFSASHEAQGRGQAGPSEPLARYSRANARTCSGE</sequence>
<accession>A0A2K3D5K5</accession>
<evidence type="ECO:0000313" key="1">
    <source>
        <dbReference type="EMBL" id="PNW75811.1"/>
    </source>
</evidence>
<gene>
    <name evidence="1" type="ORF">CHLRE_12g559704v5</name>
</gene>
<protein>
    <submittedName>
        <fullName evidence="1">Uncharacterized protein</fullName>
    </submittedName>
</protein>
<keyword evidence="2" id="KW-1185">Reference proteome</keyword>
<name>A0A2K3D5K5_CHLRE</name>
<proteinExistence type="predicted"/>
<dbReference type="Gramene" id="PNW75811">
    <property type="protein sequence ID" value="PNW75811"/>
    <property type="gene ID" value="CHLRE_12g559704v5"/>
</dbReference>